<proteinExistence type="inferred from homology"/>
<evidence type="ECO:0000256" key="1">
    <source>
        <dbReference type="ARBA" id="ARBA00022722"/>
    </source>
</evidence>
<comment type="caution">
    <text evidence="7">The sequence shown here is derived from an EMBL/GenBank/DDBJ whole genome shotgun (WGS) entry which is preliminary data.</text>
</comment>
<reference evidence="7 8" key="1">
    <citation type="submission" date="2024-01" db="EMBL/GenBank/DDBJ databases">
        <title>Uliginosibacterium soil sp. nov.</title>
        <authorList>
            <person name="Lv Y."/>
        </authorList>
    </citation>
    <scope>NUCLEOTIDE SEQUENCE [LARGE SCALE GENOMIC DNA]</scope>
    <source>
        <strain evidence="7 8">H3</strain>
    </source>
</reference>
<protein>
    <submittedName>
        <fullName evidence="7">DNA mismatch endonuclease Vsr</fullName>
    </submittedName>
</protein>
<evidence type="ECO:0000256" key="5">
    <source>
        <dbReference type="ARBA" id="ARBA00023204"/>
    </source>
</evidence>
<evidence type="ECO:0000256" key="6">
    <source>
        <dbReference type="ARBA" id="ARBA00029466"/>
    </source>
</evidence>
<dbReference type="CDD" id="cd00221">
    <property type="entry name" value="Vsr"/>
    <property type="match status" value="1"/>
</dbReference>
<dbReference type="Pfam" id="PF03852">
    <property type="entry name" value="Vsr"/>
    <property type="match status" value="1"/>
</dbReference>
<comment type="similarity">
    <text evidence="6">Belongs to the Vsr family.</text>
</comment>
<dbReference type="SUPFAM" id="SSF52980">
    <property type="entry name" value="Restriction endonuclease-like"/>
    <property type="match status" value="1"/>
</dbReference>
<keyword evidence="5" id="KW-0234">DNA repair</keyword>
<name>A0ABU6JYD4_9RHOO</name>
<organism evidence="7 8">
    <name type="scientific">Uliginosibacterium silvisoli</name>
    <dbReference type="NCBI Taxonomy" id="3114758"/>
    <lineage>
        <taxon>Bacteria</taxon>
        <taxon>Pseudomonadati</taxon>
        <taxon>Pseudomonadota</taxon>
        <taxon>Betaproteobacteria</taxon>
        <taxon>Rhodocyclales</taxon>
        <taxon>Zoogloeaceae</taxon>
        <taxon>Uliginosibacterium</taxon>
    </lineage>
</organism>
<gene>
    <name evidence="7" type="primary">vsr</name>
    <name evidence="7" type="ORF">VVD49_03025</name>
</gene>
<dbReference type="InterPro" id="IPR011335">
    <property type="entry name" value="Restrct_endonuc-II-like"/>
</dbReference>
<dbReference type="GO" id="GO:0004519">
    <property type="term" value="F:endonuclease activity"/>
    <property type="evidence" value="ECO:0007669"/>
    <property type="project" value="UniProtKB-KW"/>
</dbReference>
<evidence type="ECO:0000256" key="2">
    <source>
        <dbReference type="ARBA" id="ARBA00022759"/>
    </source>
</evidence>
<evidence type="ECO:0000313" key="7">
    <source>
        <dbReference type="EMBL" id="MEC5384677.1"/>
    </source>
</evidence>
<dbReference type="Proteomes" id="UP001331561">
    <property type="component" value="Unassembled WGS sequence"/>
</dbReference>
<dbReference type="RefSeq" id="WP_327597648.1">
    <property type="nucleotide sequence ID" value="NZ_JAYXHS010000001.1"/>
</dbReference>
<sequence>MVDVVDKATRSRMMSGIRGKNTHPEIFVRKGLHATGFRFRLHAKNIPGRPDIVLPKYRALISVRGCFWHGHDCRYFKVPSTRTEFWLAKIESNRSRDMRDVARQQEDGWRTLVIWECAVRAGRRVDPLLDVIGLTIDWLRSVSAHAEMSENGMVGD</sequence>
<dbReference type="EMBL" id="JAYXHS010000001">
    <property type="protein sequence ID" value="MEC5384677.1"/>
    <property type="molecule type" value="Genomic_DNA"/>
</dbReference>
<evidence type="ECO:0000313" key="8">
    <source>
        <dbReference type="Proteomes" id="UP001331561"/>
    </source>
</evidence>
<dbReference type="NCBIfam" id="TIGR00632">
    <property type="entry name" value="vsr"/>
    <property type="match status" value="1"/>
</dbReference>
<dbReference type="InterPro" id="IPR004603">
    <property type="entry name" value="DNA_mismatch_endonuc_vsr"/>
</dbReference>
<accession>A0ABU6JYD4</accession>
<keyword evidence="1" id="KW-0540">Nuclease</keyword>
<keyword evidence="2 7" id="KW-0255">Endonuclease</keyword>
<keyword evidence="4" id="KW-0378">Hydrolase</keyword>
<evidence type="ECO:0000256" key="3">
    <source>
        <dbReference type="ARBA" id="ARBA00022763"/>
    </source>
</evidence>
<keyword evidence="8" id="KW-1185">Reference proteome</keyword>
<evidence type="ECO:0000256" key="4">
    <source>
        <dbReference type="ARBA" id="ARBA00022801"/>
    </source>
</evidence>
<dbReference type="Gene3D" id="3.40.960.10">
    <property type="entry name" value="VSR Endonuclease"/>
    <property type="match status" value="1"/>
</dbReference>
<keyword evidence="3" id="KW-0227">DNA damage</keyword>